<keyword evidence="3 5" id="KW-1133">Transmembrane helix</keyword>
<evidence type="ECO:0000313" key="7">
    <source>
        <dbReference type="Proteomes" id="UP000193689"/>
    </source>
</evidence>
<dbReference type="STRING" id="1141098.A0A1Y2DNJ9"/>
<dbReference type="GeneID" id="63779374"/>
<comment type="subcellular location">
    <subcellularLocation>
        <location evidence="1">Membrane</location>
        <topology evidence="1">Multi-pass membrane protein</topology>
    </subcellularLocation>
</comment>
<protein>
    <submittedName>
        <fullName evidence="6">Uncharacterized protein</fullName>
    </submittedName>
</protein>
<dbReference type="GO" id="GO:0016020">
    <property type="term" value="C:membrane"/>
    <property type="evidence" value="ECO:0007669"/>
    <property type="project" value="UniProtKB-SubCell"/>
</dbReference>
<name>A0A1Y2DNJ9_9PEZI</name>
<dbReference type="Pfam" id="PF03619">
    <property type="entry name" value="Solute_trans_a"/>
    <property type="match status" value="1"/>
</dbReference>
<proteinExistence type="predicted"/>
<comment type="caution">
    <text evidence="6">The sequence shown here is derived from an EMBL/GenBank/DDBJ whole genome shotgun (WGS) entry which is preliminary data.</text>
</comment>
<dbReference type="EMBL" id="MCFJ01000011">
    <property type="protein sequence ID" value="ORY60852.1"/>
    <property type="molecule type" value="Genomic_DNA"/>
</dbReference>
<organism evidence="6 7">
    <name type="scientific">Pseudomassariella vexata</name>
    <dbReference type="NCBI Taxonomy" id="1141098"/>
    <lineage>
        <taxon>Eukaryota</taxon>
        <taxon>Fungi</taxon>
        <taxon>Dikarya</taxon>
        <taxon>Ascomycota</taxon>
        <taxon>Pezizomycotina</taxon>
        <taxon>Sordariomycetes</taxon>
        <taxon>Xylariomycetidae</taxon>
        <taxon>Amphisphaeriales</taxon>
        <taxon>Pseudomassariaceae</taxon>
        <taxon>Pseudomassariella</taxon>
    </lineage>
</organism>
<dbReference type="AlphaFoldDB" id="A0A1Y2DNJ9"/>
<evidence type="ECO:0000313" key="6">
    <source>
        <dbReference type="EMBL" id="ORY60852.1"/>
    </source>
</evidence>
<gene>
    <name evidence="6" type="ORF">BCR38DRAFT_47953</name>
</gene>
<sequence length="112" mass="12600">MILSGACAALATINILVLMFRHATHFSFSRSKEQAESVSFLRSTTCRILTTRSRTLKICAFIPIYSIGSWICISAPEAHVYRQPWLDTAQAFALSYFLLLFCHLLANPSNKQ</sequence>
<evidence type="ECO:0000256" key="2">
    <source>
        <dbReference type="ARBA" id="ARBA00022692"/>
    </source>
</evidence>
<keyword evidence="2 5" id="KW-0812">Transmembrane</keyword>
<dbReference type="InParanoid" id="A0A1Y2DNJ9"/>
<dbReference type="RefSeq" id="XP_040713079.1">
    <property type="nucleotide sequence ID" value="XM_040863162.1"/>
</dbReference>
<keyword evidence="7" id="KW-1185">Reference proteome</keyword>
<evidence type="ECO:0000256" key="1">
    <source>
        <dbReference type="ARBA" id="ARBA00004141"/>
    </source>
</evidence>
<dbReference type="OrthoDB" id="5348404at2759"/>
<dbReference type="InterPro" id="IPR005178">
    <property type="entry name" value="Ostalpha/TMEM184C"/>
</dbReference>
<feature type="transmembrane region" description="Helical" evidence="5">
    <location>
        <begin position="85"/>
        <end position="106"/>
    </location>
</feature>
<reference evidence="6 7" key="1">
    <citation type="submission" date="2016-07" db="EMBL/GenBank/DDBJ databases">
        <title>Pervasive Adenine N6-methylation of Active Genes in Fungi.</title>
        <authorList>
            <consortium name="DOE Joint Genome Institute"/>
            <person name="Mondo S.J."/>
            <person name="Dannebaum R.O."/>
            <person name="Kuo R.C."/>
            <person name="Labutti K."/>
            <person name="Haridas S."/>
            <person name="Kuo A."/>
            <person name="Salamov A."/>
            <person name="Ahrendt S.R."/>
            <person name="Lipzen A."/>
            <person name="Sullivan W."/>
            <person name="Andreopoulos W.B."/>
            <person name="Clum A."/>
            <person name="Lindquist E."/>
            <person name="Daum C."/>
            <person name="Ramamoorthy G.K."/>
            <person name="Gryganskyi A."/>
            <person name="Culley D."/>
            <person name="Magnuson J.K."/>
            <person name="James T.Y."/>
            <person name="O'Malley M.A."/>
            <person name="Stajich J.E."/>
            <person name="Spatafora J.W."/>
            <person name="Visel A."/>
            <person name="Grigoriev I.V."/>
        </authorList>
    </citation>
    <scope>NUCLEOTIDE SEQUENCE [LARGE SCALE GENOMIC DNA]</scope>
    <source>
        <strain evidence="6 7">CBS 129021</strain>
    </source>
</reference>
<evidence type="ECO:0000256" key="4">
    <source>
        <dbReference type="ARBA" id="ARBA00023136"/>
    </source>
</evidence>
<dbReference type="Proteomes" id="UP000193689">
    <property type="component" value="Unassembled WGS sequence"/>
</dbReference>
<evidence type="ECO:0000256" key="3">
    <source>
        <dbReference type="ARBA" id="ARBA00022989"/>
    </source>
</evidence>
<evidence type="ECO:0000256" key="5">
    <source>
        <dbReference type="SAM" id="Phobius"/>
    </source>
</evidence>
<keyword evidence="4 5" id="KW-0472">Membrane</keyword>
<accession>A0A1Y2DNJ9</accession>